<name>A0A809R208_9PROT</name>
<dbReference type="Gene3D" id="3.30.565.10">
    <property type="entry name" value="Histidine kinase-like ATPase, C-terminal domain"/>
    <property type="match status" value="1"/>
</dbReference>
<sequence length="607" mass="68154">MNPPPDGNRDLQDELAALRKRVAELESHEAELAWAHQTLLEQITHEHKQTESALRISEEKLSRIYAASPDAIAICSLTSGCYVDVNPAFERVFGLAPGEVIGHKAIEAGAWTEPALRERYVEQLRREKAIVNEEIRFRHKSGRLFDSLFSASLVELDGDPCMLSVTRDITDRKRIEQMFLEQNRMLHAVSEAQADFIADADPHPTFDRLLSHLLDITDSQYGFIGEVFHADNGEPYLKPYAITDISWDDASRALHRSYIRGGFEFRNLKTLFGHVLTSGKPVLSNDPAHDPRRGGLPPGHAPLHAFMGLPLWRGNRLVGMAAVANRPGGYDAALVDHLQPFTSTCAVLIEAYHNSQRRRHAESLLRQLNLELKDHVNQRTAELQASIKELESFSYSVSHDLRSPLRGINGFSRLLLEDYGDRLDEHGKEYLRRICSATLRMSELIDGMIDLAQLTREPIHPAEVDLSRLAESVARELYGAEPGRRVEFSAMPGLKARGDERLLRVVLHNLLTNAWKFTARKQLAHVEFGMRQAGNSLAYYVKDDGAGFDMKYADKLFGAFQRLHGVKEFAGTGIGLATVQRIVQRHGGLVWAEGEIDKGATFFFTLS</sequence>
<keyword evidence="4" id="KW-1003">Cell membrane</keyword>
<reference evidence="15" key="1">
    <citation type="journal article" name="DNA Res.">
        <title>The physiological potential of anammox bacteria as revealed by their core genome structure.</title>
        <authorList>
            <person name="Okubo T."/>
            <person name="Toyoda A."/>
            <person name="Fukuhara K."/>
            <person name="Uchiyama I."/>
            <person name="Harigaya Y."/>
            <person name="Kuroiwa M."/>
            <person name="Suzuki T."/>
            <person name="Murakami Y."/>
            <person name="Suwa Y."/>
            <person name="Takami H."/>
        </authorList>
    </citation>
    <scope>NUCLEOTIDE SEQUENCE</scope>
    <source>
        <strain evidence="15">317325-3</strain>
    </source>
</reference>
<keyword evidence="12" id="KW-0175">Coiled coil</keyword>
<keyword evidence="8" id="KW-0418">Kinase</keyword>
<dbReference type="EMBL" id="AP021857">
    <property type="protein sequence ID" value="BBO21660.1"/>
    <property type="molecule type" value="Genomic_DNA"/>
</dbReference>
<evidence type="ECO:0000256" key="7">
    <source>
        <dbReference type="ARBA" id="ARBA00022741"/>
    </source>
</evidence>
<dbReference type="PANTHER" id="PTHR42878">
    <property type="entry name" value="TWO-COMPONENT HISTIDINE KINASE"/>
    <property type="match status" value="1"/>
</dbReference>
<dbReference type="GO" id="GO:0005886">
    <property type="term" value="C:plasma membrane"/>
    <property type="evidence" value="ECO:0007669"/>
    <property type="project" value="UniProtKB-SubCell"/>
</dbReference>
<evidence type="ECO:0000256" key="12">
    <source>
        <dbReference type="SAM" id="Coils"/>
    </source>
</evidence>
<dbReference type="GO" id="GO:0000155">
    <property type="term" value="F:phosphorelay sensor kinase activity"/>
    <property type="evidence" value="ECO:0007669"/>
    <property type="project" value="InterPro"/>
</dbReference>
<dbReference type="EC" id="2.7.13.3" evidence="3"/>
<protein>
    <recommendedName>
        <fullName evidence="3">histidine kinase</fullName>
        <ecNumber evidence="3">2.7.13.3</ecNumber>
    </recommendedName>
</protein>
<dbReference type="FunFam" id="3.30.565.10:FF:000023">
    <property type="entry name" value="PAS domain-containing sensor histidine kinase"/>
    <property type="match status" value="1"/>
</dbReference>
<keyword evidence="10" id="KW-0902">Two-component regulatory system</keyword>
<evidence type="ECO:0000256" key="3">
    <source>
        <dbReference type="ARBA" id="ARBA00012438"/>
    </source>
</evidence>
<keyword evidence="9" id="KW-0067">ATP-binding</keyword>
<dbReference type="Pfam" id="PF02518">
    <property type="entry name" value="HATPase_c"/>
    <property type="match status" value="1"/>
</dbReference>
<evidence type="ECO:0000313" key="16">
    <source>
        <dbReference type="Proteomes" id="UP000662914"/>
    </source>
</evidence>
<dbReference type="Pfam" id="PF13426">
    <property type="entry name" value="PAS_9"/>
    <property type="match status" value="1"/>
</dbReference>
<dbReference type="Gene3D" id="1.10.287.130">
    <property type="match status" value="1"/>
</dbReference>
<proteinExistence type="predicted"/>
<dbReference type="Pfam" id="PF00512">
    <property type="entry name" value="HisKA"/>
    <property type="match status" value="1"/>
</dbReference>
<dbReference type="FunFam" id="1.10.287.130:FF:000070">
    <property type="entry name" value="Histidine kinase sensor protein"/>
    <property type="match status" value="1"/>
</dbReference>
<keyword evidence="6" id="KW-0808">Transferase</keyword>
<feature type="domain" description="PAS" evidence="14">
    <location>
        <begin position="57"/>
        <end position="106"/>
    </location>
</feature>
<evidence type="ECO:0000256" key="2">
    <source>
        <dbReference type="ARBA" id="ARBA00004236"/>
    </source>
</evidence>
<keyword evidence="5" id="KW-0597">Phosphoprotein</keyword>
<feature type="coiled-coil region" evidence="12">
    <location>
        <begin position="8"/>
        <end position="60"/>
    </location>
</feature>
<keyword evidence="7" id="KW-0547">Nucleotide-binding</keyword>
<dbReference type="InterPro" id="IPR003594">
    <property type="entry name" value="HATPase_dom"/>
</dbReference>
<gene>
    <name evidence="15" type="ORF">DSYM_23590</name>
</gene>
<dbReference type="CDD" id="cd00082">
    <property type="entry name" value="HisKA"/>
    <property type="match status" value="1"/>
</dbReference>
<dbReference type="PROSITE" id="PS50112">
    <property type="entry name" value="PAS"/>
    <property type="match status" value="1"/>
</dbReference>
<dbReference type="Gene3D" id="3.30.450.40">
    <property type="match status" value="1"/>
</dbReference>
<organism evidence="15 16">
    <name type="scientific">Candidatus Desulfobacillus denitrificans</name>
    <dbReference type="NCBI Taxonomy" id="2608985"/>
    <lineage>
        <taxon>Bacteria</taxon>
        <taxon>Pseudomonadati</taxon>
        <taxon>Pseudomonadota</taxon>
        <taxon>Betaproteobacteria</taxon>
        <taxon>Candidatus Desulfobacillus</taxon>
    </lineage>
</organism>
<accession>A0A809R208</accession>
<evidence type="ECO:0000259" key="13">
    <source>
        <dbReference type="PROSITE" id="PS50109"/>
    </source>
</evidence>
<dbReference type="Pfam" id="PF13185">
    <property type="entry name" value="GAF_2"/>
    <property type="match status" value="1"/>
</dbReference>
<evidence type="ECO:0000256" key="6">
    <source>
        <dbReference type="ARBA" id="ARBA00022679"/>
    </source>
</evidence>
<dbReference type="InterPro" id="IPR004358">
    <property type="entry name" value="Sig_transdc_His_kin-like_C"/>
</dbReference>
<dbReference type="SUPFAM" id="SSF47384">
    <property type="entry name" value="Homodimeric domain of signal transducing histidine kinase"/>
    <property type="match status" value="1"/>
</dbReference>
<dbReference type="InterPro" id="IPR000014">
    <property type="entry name" value="PAS"/>
</dbReference>
<dbReference type="NCBIfam" id="TIGR00229">
    <property type="entry name" value="sensory_box"/>
    <property type="match status" value="1"/>
</dbReference>
<dbReference type="InterPro" id="IPR036097">
    <property type="entry name" value="HisK_dim/P_sf"/>
</dbReference>
<evidence type="ECO:0000256" key="4">
    <source>
        <dbReference type="ARBA" id="ARBA00022475"/>
    </source>
</evidence>
<evidence type="ECO:0000256" key="10">
    <source>
        <dbReference type="ARBA" id="ARBA00023012"/>
    </source>
</evidence>
<dbReference type="GO" id="GO:0030295">
    <property type="term" value="F:protein kinase activator activity"/>
    <property type="evidence" value="ECO:0007669"/>
    <property type="project" value="TreeGrafter"/>
</dbReference>
<evidence type="ECO:0000256" key="9">
    <source>
        <dbReference type="ARBA" id="ARBA00022840"/>
    </source>
</evidence>
<evidence type="ECO:0000259" key="14">
    <source>
        <dbReference type="PROSITE" id="PS50112"/>
    </source>
</evidence>
<evidence type="ECO:0000256" key="8">
    <source>
        <dbReference type="ARBA" id="ARBA00022777"/>
    </source>
</evidence>
<dbReference type="GO" id="GO:0005524">
    <property type="term" value="F:ATP binding"/>
    <property type="evidence" value="ECO:0007669"/>
    <property type="project" value="UniProtKB-KW"/>
</dbReference>
<dbReference type="Gene3D" id="3.30.450.20">
    <property type="entry name" value="PAS domain"/>
    <property type="match status" value="1"/>
</dbReference>
<dbReference type="SMART" id="SM00387">
    <property type="entry name" value="HATPase_c"/>
    <property type="match status" value="1"/>
</dbReference>
<dbReference type="PROSITE" id="PS50109">
    <property type="entry name" value="HIS_KIN"/>
    <property type="match status" value="1"/>
</dbReference>
<dbReference type="GO" id="GO:0007234">
    <property type="term" value="P:osmosensory signaling via phosphorelay pathway"/>
    <property type="evidence" value="ECO:0007669"/>
    <property type="project" value="TreeGrafter"/>
</dbReference>
<dbReference type="SUPFAM" id="SSF55781">
    <property type="entry name" value="GAF domain-like"/>
    <property type="match status" value="1"/>
</dbReference>
<dbReference type="GO" id="GO:0000156">
    <property type="term" value="F:phosphorelay response regulator activity"/>
    <property type="evidence" value="ECO:0007669"/>
    <property type="project" value="TreeGrafter"/>
</dbReference>
<feature type="domain" description="Histidine kinase" evidence="13">
    <location>
        <begin position="396"/>
        <end position="607"/>
    </location>
</feature>
<dbReference type="InterPro" id="IPR003661">
    <property type="entry name" value="HisK_dim/P_dom"/>
</dbReference>
<dbReference type="InterPro" id="IPR036890">
    <property type="entry name" value="HATPase_C_sf"/>
</dbReference>
<dbReference type="SUPFAM" id="SSF55785">
    <property type="entry name" value="PYP-like sensor domain (PAS domain)"/>
    <property type="match status" value="1"/>
</dbReference>
<dbReference type="KEGG" id="ddz:DSYM_23590"/>
<dbReference type="SMART" id="SM00091">
    <property type="entry name" value="PAS"/>
    <property type="match status" value="1"/>
</dbReference>
<dbReference type="SMART" id="SM00065">
    <property type="entry name" value="GAF"/>
    <property type="match status" value="1"/>
</dbReference>
<dbReference type="InterPro" id="IPR003018">
    <property type="entry name" value="GAF"/>
</dbReference>
<evidence type="ECO:0000313" key="15">
    <source>
        <dbReference type="EMBL" id="BBO21660.1"/>
    </source>
</evidence>
<dbReference type="PRINTS" id="PR00344">
    <property type="entry name" value="BCTRLSENSOR"/>
</dbReference>
<evidence type="ECO:0000256" key="1">
    <source>
        <dbReference type="ARBA" id="ARBA00000085"/>
    </source>
</evidence>
<comment type="subcellular location">
    <subcellularLocation>
        <location evidence="2">Cell membrane</location>
    </subcellularLocation>
</comment>
<evidence type="ECO:0000256" key="11">
    <source>
        <dbReference type="ARBA" id="ARBA00023136"/>
    </source>
</evidence>
<evidence type="ECO:0000256" key="5">
    <source>
        <dbReference type="ARBA" id="ARBA00022553"/>
    </source>
</evidence>
<dbReference type="InterPro" id="IPR005467">
    <property type="entry name" value="His_kinase_dom"/>
</dbReference>
<dbReference type="InterPro" id="IPR050351">
    <property type="entry name" value="BphY/WalK/GraS-like"/>
</dbReference>
<dbReference type="PANTHER" id="PTHR42878:SF15">
    <property type="entry name" value="BACTERIOPHYTOCHROME"/>
    <property type="match status" value="1"/>
</dbReference>
<dbReference type="SUPFAM" id="SSF55874">
    <property type="entry name" value="ATPase domain of HSP90 chaperone/DNA topoisomerase II/histidine kinase"/>
    <property type="match status" value="1"/>
</dbReference>
<dbReference type="SMART" id="SM00388">
    <property type="entry name" value="HisKA"/>
    <property type="match status" value="1"/>
</dbReference>
<dbReference type="AlphaFoldDB" id="A0A809R208"/>
<dbReference type="InterPro" id="IPR035965">
    <property type="entry name" value="PAS-like_dom_sf"/>
</dbReference>
<dbReference type="Proteomes" id="UP000662914">
    <property type="component" value="Chromosome"/>
</dbReference>
<dbReference type="CDD" id="cd00130">
    <property type="entry name" value="PAS"/>
    <property type="match status" value="1"/>
</dbReference>
<keyword evidence="11" id="KW-0472">Membrane</keyword>
<dbReference type="InterPro" id="IPR029016">
    <property type="entry name" value="GAF-like_dom_sf"/>
</dbReference>
<comment type="catalytic activity">
    <reaction evidence="1">
        <text>ATP + protein L-histidine = ADP + protein N-phospho-L-histidine.</text>
        <dbReference type="EC" id="2.7.13.3"/>
    </reaction>
</comment>